<sequence>MPPYNLLVNQENLIPQSLSLNILSVSQNPSTSYIPSVSHDPSTSNIPLISNNPLTSQIFSTTHIPSNSHILLTSHDPSNTRVSAIGHVLLTEQNSIQENMQTCNSLVSNPKSVKLSSIPKSDLAKS</sequence>
<accession>A0ABC8RSZ3</accession>
<name>A0ABC8RSZ3_9AQUA</name>
<dbReference type="Proteomes" id="UP001642360">
    <property type="component" value="Unassembled WGS sequence"/>
</dbReference>
<protein>
    <submittedName>
        <fullName evidence="1">Uncharacterized protein</fullName>
    </submittedName>
</protein>
<evidence type="ECO:0000313" key="2">
    <source>
        <dbReference type="Proteomes" id="UP001642360"/>
    </source>
</evidence>
<reference evidence="1 2" key="1">
    <citation type="submission" date="2024-02" db="EMBL/GenBank/DDBJ databases">
        <authorList>
            <person name="Vignale AGUSTIN F."/>
            <person name="Sosa J E."/>
            <person name="Modenutti C."/>
        </authorList>
    </citation>
    <scope>NUCLEOTIDE SEQUENCE [LARGE SCALE GENOMIC DNA]</scope>
</reference>
<dbReference type="AlphaFoldDB" id="A0ABC8RSZ3"/>
<comment type="caution">
    <text evidence="1">The sequence shown here is derived from an EMBL/GenBank/DDBJ whole genome shotgun (WGS) entry which is preliminary data.</text>
</comment>
<proteinExistence type="predicted"/>
<keyword evidence="2" id="KW-1185">Reference proteome</keyword>
<gene>
    <name evidence="1" type="ORF">ILEXP_LOCUS15985</name>
</gene>
<evidence type="ECO:0000313" key="1">
    <source>
        <dbReference type="EMBL" id="CAK9148054.1"/>
    </source>
</evidence>
<organism evidence="1 2">
    <name type="scientific">Ilex paraguariensis</name>
    <name type="common">yerba mate</name>
    <dbReference type="NCBI Taxonomy" id="185542"/>
    <lineage>
        <taxon>Eukaryota</taxon>
        <taxon>Viridiplantae</taxon>
        <taxon>Streptophyta</taxon>
        <taxon>Embryophyta</taxon>
        <taxon>Tracheophyta</taxon>
        <taxon>Spermatophyta</taxon>
        <taxon>Magnoliopsida</taxon>
        <taxon>eudicotyledons</taxon>
        <taxon>Gunneridae</taxon>
        <taxon>Pentapetalae</taxon>
        <taxon>asterids</taxon>
        <taxon>campanulids</taxon>
        <taxon>Aquifoliales</taxon>
        <taxon>Aquifoliaceae</taxon>
        <taxon>Ilex</taxon>
    </lineage>
</organism>
<dbReference type="EMBL" id="CAUOFW020001725">
    <property type="protein sequence ID" value="CAK9148054.1"/>
    <property type="molecule type" value="Genomic_DNA"/>
</dbReference>